<dbReference type="InterPro" id="IPR022770">
    <property type="entry name" value="IucA/IucC-like_C"/>
</dbReference>
<feature type="domain" description="Aerobactin siderophore biosynthesis IucA/IucC N-terminal" evidence="3">
    <location>
        <begin position="149"/>
        <end position="351"/>
    </location>
</feature>
<comment type="similarity">
    <text evidence="2">Belongs to the IucA/IucC family.</text>
</comment>
<dbReference type="Proteomes" id="UP000007076">
    <property type="component" value="Chromosome"/>
</dbReference>
<dbReference type="InterPro" id="IPR007310">
    <property type="entry name" value="Aerobactin_biosyn_IucA/IucC_N"/>
</dbReference>
<proteinExistence type="inferred from homology"/>
<dbReference type="AlphaFoldDB" id="E4N7B9"/>
<evidence type="ECO:0000259" key="3">
    <source>
        <dbReference type="Pfam" id="PF04183"/>
    </source>
</evidence>
<evidence type="ECO:0000313" key="5">
    <source>
        <dbReference type="EMBL" id="BAJ27100.1"/>
    </source>
</evidence>
<evidence type="ECO:0000256" key="1">
    <source>
        <dbReference type="ARBA" id="ARBA00004924"/>
    </source>
</evidence>
<keyword evidence="6" id="KW-1185">Reference proteome</keyword>
<organism evidence="5 6">
    <name type="scientific">Kitasatospora setae (strain ATCC 33774 / DSM 43861 / JCM 3304 / KCC A-0304 / NBRC 14216 / KM-6054)</name>
    <name type="common">Streptomyces setae</name>
    <dbReference type="NCBI Taxonomy" id="452652"/>
    <lineage>
        <taxon>Bacteria</taxon>
        <taxon>Bacillati</taxon>
        <taxon>Actinomycetota</taxon>
        <taxon>Actinomycetes</taxon>
        <taxon>Kitasatosporales</taxon>
        <taxon>Streptomycetaceae</taxon>
        <taxon>Kitasatospora</taxon>
    </lineage>
</organism>
<comment type="pathway">
    <text evidence="1">Siderophore biosynthesis.</text>
</comment>
<gene>
    <name evidence="5" type="ordered locus">KSE_12670</name>
</gene>
<dbReference type="PANTHER" id="PTHR34384:SF5">
    <property type="entry name" value="L-2,3-DIAMINOPROPANOATE--CITRATE LIGASE"/>
    <property type="match status" value="1"/>
</dbReference>
<protein>
    <submittedName>
        <fullName evidence="5">Putative siderophore biosynthesis protein</fullName>
    </submittedName>
</protein>
<dbReference type="InterPro" id="IPR037455">
    <property type="entry name" value="LucA/IucC-like"/>
</dbReference>
<dbReference type="PATRIC" id="fig|452652.3.peg.1265"/>
<dbReference type="Gene3D" id="1.10.510.40">
    <property type="match status" value="1"/>
</dbReference>
<dbReference type="HOGENOM" id="CLU_023790_0_0_11"/>
<dbReference type="RefSeq" id="WP_014134418.1">
    <property type="nucleotide sequence ID" value="NC_016109.1"/>
</dbReference>
<dbReference type="Pfam" id="PF06276">
    <property type="entry name" value="FhuF"/>
    <property type="match status" value="1"/>
</dbReference>
<evidence type="ECO:0000259" key="4">
    <source>
        <dbReference type="Pfam" id="PF06276"/>
    </source>
</evidence>
<dbReference type="Pfam" id="PF04183">
    <property type="entry name" value="IucA_IucC"/>
    <property type="match status" value="1"/>
</dbReference>
<dbReference type="STRING" id="452652.KSE_12670"/>
<evidence type="ECO:0000256" key="2">
    <source>
        <dbReference type="ARBA" id="ARBA00007832"/>
    </source>
</evidence>
<dbReference type="KEGG" id="ksk:KSE_12670"/>
<reference evidence="5 6" key="1">
    <citation type="journal article" date="2010" name="DNA Res.">
        <title>Genome sequence of Kitasatospora setae NBRC 14216T: an evolutionary snapshot of the family Streptomycetaceae.</title>
        <authorList>
            <person name="Ichikawa N."/>
            <person name="Oguchi A."/>
            <person name="Ikeda H."/>
            <person name="Ishikawa J."/>
            <person name="Kitani S."/>
            <person name="Watanabe Y."/>
            <person name="Nakamura S."/>
            <person name="Katano Y."/>
            <person name="Kishi E."/>
            <person name="Sasagawa M."/>
            <person name="Ankai A."/>
            <person name="Fukui S."/>
            <person name="Hashimoto Y."/>
            <person name="Kamata S."/>
            <person name="Otoguro M."/>
            <person name="Tanikawa S."/>
            <person name="Nihira T."/>
            <person name="Horinouchi S."/>
            <person name="Ohnishi Y."/>
            <person name="Hayakawa M."/>
            <person name="Kuzuyama T."/>
            <person name="Arisawa A."/>
            <person name="Nomoto F."/>
            <person name="Miura H."/>
            <person name="Takahashi Y."/>
            <person name="Fujita N."/>
        </authorList>
    </citation>
    <scope>NUCLEOTIDE SEQUENCE [LARGE SCALE GENOMIC DNA]</scope>
    <source>
        <strain evidence="6">ATCC 33774 / DSM 43861 / JCM 3304 / KCC A-0304 / NBRC 14216 / KM-6054</strain>
    </source>
</reference>
<dbReference type="PANTHER" id="PTHR34384">
    <property type="entry name" value="L-2,3-DIAMINOPROPANOATE--CITRATE LIGASE"/>
    <property type="match status" value="1"/>
</dbReference>
<accession>E4N7B9</accession>
<dbReference type="EMBL" id="AP010968">
    <property type="protein sequence ID" value="BAJ27100.1"/>
    <property type="molecule type" value="Genomic_DNA"/>
</dbReference>
<dbReference type="GO" id="GO:0016881">
    <property type="term" value="F:acid-amino acid ligase activity"/>
    <property type="evidence" value="ECO:0007669"/>
    <property type="project" value="UniProtKB-ARBA"/>
</dbReference>
<feature type="domain" description="Aerobactin siderophore biosynthesis IucA/IucC-like C-terminal" evidence="4">
    <location>
        <begin position="390"/>
        <end position="524"/>
    </location>
</feature>
<sequence>MSARHPADQLTLRVLSALLREDVLGLRSGAVLEQRPDGPWLRSGELALPVRPEGFQCEYAARLPLLAVRGAELRGLGPILTELAAAADPPDRLGHLAFAEECRQTLATMELHAAVRAGVHELLAETYGPDPAYWTGPTASLAFDTLAAYLDHPVYPTARGRSGLTEEQLRRYAPEFHPVFALRWLAVPAGETDTQRFDPLPEWWPSAAQLGVDGPYLAIPVHPLTVDQLPDLPGAVLSETPYLEVVPTLSMRTVAVLRDPSVHLKLPLATSTLGQRNRRTIKPGTLTDGAAGESLLRAVLEREPRFAERILHADEQSYAQAAGEELLAVLIRRQPALPDDALTVPLAALLAEAPGGRLVVDHLADRFHGGSPLEFYRDLLELLIDWQTTLFGYGIALESHQQNTSLVLDEHAGRTRLRLLLKDNDGPRVNRTRLGELADHRRRFDDARILGDDDRPLTDLFTTITGHLCTASLAFGLAEHGRAPLRTTLGLLRAALATAVDRLGPAGAPLRAALLEADRLPVKAMVTAGTLLSKDRSGAADINKHYTDGPNYLLVRNSSLAPQSTAERP</sequence>
<evidence type="ECO:0000313" key="6">
    <source>
        <dbReference type="Proteomes" id="UP000007076"/>
    </source>
</evidence>
<name>E4N7B9_KITSK</name>
<dbReference type="GO" id="GO:0019290">
    <property type="term" value="P:siderophore biosynthetic process"/>
    <property type="evidence" value="ECO:0007669"/>
    <property type="project" value="InterPro"/>
</dbReference>
<dbReference type="eggNOG" id="COG4264">
    <property type="taxonomic scope" value="Bacteria"/>
</dbReference>